<evidence type="ECO:0000313" key="1">
    <source>
        <dbReference type="EMBL" id="SEM05474.1"/>
    </source>
</evidence>
<reference evidence="1 2" key="1">
    <citation type="submission" date="2016-10" db="EMBL/GenBank/DDBJ databases">
        <authorList>
            <person name="de Groot N.N."/>
        </authorList>
    </citation>
    <scope>NUCLEOTIDE SEQUENCE [LARGE SCALE GENOMIC DNA]</scope>
    <source>
        <strain evidence="1 2">DSM 8423</strain>
    </source>
</reference>
<dbReference type="PANTHER" id="PTHR48098:SF6">
    <property type="entry name" value="FERRI-BACILLIBACTIN ESTERASE BESA"/>
    <property type="match status" value="1"/>
</dbReference>
<dbReference type="Pfam" id="PF00756">
    <property type="entry name" value="Esterase"/>
    <property type="match status" value="1"/>
</dbReference>
<dbReference type="InterPro" id="IPR000801">
    <property type="entry name" value="Esterase-like"/>
</dbReference>
<dbReference type="OrthoDB" id="49490at2"/>
<protein>
    <submittedName>
        <fullName evidence="1">Predicted hydrolase of the alpha/beta superfamily</fullName>
    </submittedName>
</protein>
<dbReference type="Proteomes" id="UP000198744">
    <property type="component" value="Unassembled WGS sequence"/>
</dbReference>
<evidence type="ECO:0000313" key="2">
    <source>
        <dbReference type="Proteomes" id="UP000198744"/>
    </source>
</evidence>
<dbReference type="SUPFAM" id="SSF53474">
    <property type="entry name" value="alpha/beta-Hydrolases"/>
    <property type="match status" value="1"/>
</dbReference>
<dbReference type="GO" id="GO:0016787">
    <property type="term" value="F:hydrolase activity"/>
    <property type="evidence" value="ECO:0007669"/>
    <property type="project" value="UniProtKB-KW"/>
</dbReference>
<keyword evidence="2" id="KW-1185">Reference proteome</keyword>
<dbReference type="STRING" id="43775.SAMN04489760_10394"/>
<dbReference type="EMBL" id="FOBS01000003">
    <property type="protein sequence ID" value="SEM05474.1"/>
    <property type="molecule type" value="Genomic_DNA"/>
</dbReference>
<dbReference type="InterPro" id="IPR050583">
    <property type="entry name" value="Mycobacterial_A85_antigen"/>
</dbReference>
<dbReference type="InterPro" id="IPR029058">
    <property type="entry name" value="AB_hydrolase_fold"/>
</dbReference>
<gene>
    <name evidence="1" type="ORF">SAMN04489760_10394</name>
</gene>
<dbReference type="RefSeq" id="WP_093882234.1">
    <property type="nucleotide sequence ID" value="NZ_FOBS01000003.1"/>
</dbReference>
<dbReference type="AlphaFoldDB" id="A0A1H7V8V6"/>
<name>A0A1H7V8V6_9BACT</name>
<organism evidence="1 2">
    <name type="scientific">Syntrophus gentianae</name>
    <dbReference type="NCBI Taxonomy" id="43775"/>
    <lineage>
        <taxon>Bacteria</taxon>
        <taxon>Pseudomonadati</taxon>
        <taxon>Thermodesulfobacteriota</taxon>
        <taxon>Syntrophia</taxon>
        <taxon>Syntrophales</taxon>
        <taxon>Syntrophaceae</taxon>
        <taxon>Syntrophus</taxon>
    </lineage>
</organism>
<dbReference type="Gene3D" id="3.40.50.1820">
    <property type="entry name" value="alpha/beta hydrolase"/>
    <property type="match status" value="1"/>
</dbReference>
<proteinExistence type="predicted"/>
<accession>A0A1H7V8V6</accession>
<sequence length="262" mass="30277">MSTIHILTDFYSYPEEMTRTLRIYIPDAYDEDPDSRFPVLYMLDGQNVFNHPASALYHTWCANSTMDRLISEGCLRPWIIVAVDSSPGRFAEYSPWDEPAVGSKGRGWLIADFLVHHLKPFIDRTYRTLPEPFWTAVMGSSMGGLMSLVLGKAFPDMFGRIGAVSPTVMWAEGEIYRLWDAPTGRWCKIYLDVGSEERYWYYDIFLDFVEAADHFYGHLKRIGLQDHELRYVLEPGASHDEQAWQARLPQIFSWLLEDARGV</sequence>
<keyword evidence="1" id="KW-0378">Hydrolase</keyword>
<dbReference type="PANTHER" id="PTHR48098">
    <property type="entry name" value="ENTEROCHELIN ESTERASE-RELATED"/>
    <property type="match status" value="1"/>
</dbReference>